<evidence type="ECO:0000313" key="2">
    <source>
        <dbReference type="Proteomes" id="UP000321323"/>
    </source>
</evidence>
<evidence type="ECO:0000313" key="1">
    <source>
        <dbReference type="EMBL" id="WUR15340.1"/>
    </source>
</evidence>
<accession>A0ABZ1URK0</accession>
<organism evidence="1 2">
    <name type="scientific">[Empedobacter] haloabium</name>
    <dbReference type="NCBI Taxonomy" id="592317"/>
    <lineage>
        <taxon>Bacteria</taxon>
        <taxon>Pseudomonadati</taxon>
        <taxon>Pseudomonadota</taxon>
        <taxon>Betaproteobacteria</taxon>
        <taxon>Burkholderiales</taxon>
        <taxon>Oxalobacteraceae</taxon>
        <taxon>Telluria group</taxon>
        <taxon>Telluria group incertae sedis</taxon>
    </lineage>
</organism>
<keyword evidence="2" id="KW-1185">Reference proteome</keyword>
<protein>
    <submittedName>
        <fullName evidence="1">Uncharacterized protein</fullName>
    </submittedName>
</protein>
<sequence length="63" mass="6928">MIDFTISTPTEADAVIALRDALQKISRAQEVCERAGFGCLVLMPLSESQRELQYALDTALGRN</sequence>
<dbReference type="Proteomes" id="UP000321323">
    <property type="component" value="Chromosome"/>
</dbReference>
<dbReference type="EMBL" id="CP136508">
    <property type="protein sequence ID" value="WUR15340.1"/>
    <property type="molecule type" value="Genomic_DNA"/>
</dbReference>
<reference evidence="1 2" key="1">
    <citation type="journal article" date="2019" name="Int. J. Syst. Evol. Microbiol.">
        <title>The Draft Whole-Genome Sequence of the Antibiotic Producer Empedobacter haloabium ATCC 31962 Provides Indications for Its Taxonomic Reclassification.</title>
        <authorList>
            <person name="Miess H."/>
            <person name="Arlt P."/>
            <person name="Apel A.K."/>
            <person name="Weber T."/>
            <person name="Nieselt K."/>
            <person name="Hanssen F."/>
            <person name="Czemmel S."/>
            <person name="Nahnsen S."/>
            <person name="Gross H."/>
        </authorList>
    </citation>
    <scope>NUCLEOTIDE SEQUENCE [LARGE SCALE GENOMIC DNA]</scope>
    <source>
        <strain evidence="1 2">ATCC 31962</strain>
    </source>
</reference>
<gene>
    <name evidence="1" type="ORF">E7V67_009625</name>
</gene>
<name>A0ABZ1URK0_9BURK</name>
<proteinExistence type="predicted"/>